<dbReference type="OrthoDB" id="8451629at2"/>
<proteinExistence type="predicted"/>
<gene>
    <name evidence="2" type="ORF">C8D89_107282</name>
</gene>
<evidence type="ECO:0000313" key="2">
    <source>
        <dbReference type="EMBL" id="PVZ09118.1"/>
    </source>
</evidence>
<accession>A0A2U1FAC2</accession>
<reference evidence="2 3" key="1">
    <citation type="submission" date="2018-04" db="EMBL/GenBank/DDBJ databases">
        <title>Genomic Encyclopedia of Type Strains, Phase IV (KMG-IV): sequencing the most valuable type-strain genomes for metagenomic binning, comparative biology and taxonomic classification.</title>
        <authorList>
            <person name="Goeker M."/>
        </authorList>
    </citation>
    <scope>NUCLEOTIDE SEQUENCE [LARGE SCALE GENOMIC DNA]</scope>
    <source>
        <strain evidence="2 3">DSM 45771</strain>
    </source>
</reference>
<protein>
    <submittedName>
        <fullName evidence="2">Uncharacterized protein (DUF2249 family)</fullName>
    </submittedName>
</protein>
<dbReference type="Proteomes" id="UP000245639">
    <property type="component" value="Unassembled WGS sequence"/>
</dbReference>
<dbReference type="RefSeq" id="WP_116709071.1">
    <property type="nucleotide sequence ID" value="NZ_QEKW01000007.1"/>
</dbReference>
<evidence type="ECO:0000313" key="3">
    <source>
        <dbReference type="Proteomes" id="UP000245639"/>
    </source>
</evidence>
<dbReference type="InterPro" id="IPR018720">
    <property type="entry name" value="DUF2249"/>
</dbReference>
<dbReference type="EMBL" id="QEKW01000007">
    <property type="protein sequence ID" value="PVZ09118.1"/>
    <property type="molecule type" value="Genomic_DNA"/>
</dbReference>
<keyword evidence="3" id="KW-1185">Reference proteome</keyword>
<dbReference type="Pfam" id="PF10006">
    <property type="entry name" value="DUF2249"/>
    <property type="match status" value="1"/>
</dbReference>
<dbReference type="InterPro" id="IPR011051">
    <property type="entry name" value="RmlC_Cupin_sf"/>
</dbReference>
<name>A0A2U1FAC2_9PSEU</name>
<feature type="domain" description="DUF2249" evidence="1">
    <location>
        <begin position="13"/>
        <end position="82"/>
    </location>
</feature>
<evidence type="ECO:0000259" key="1">
    <source>
        <dbReference type="Pfam" id="PF10006"/>
    </source>
</evidence>
<dbReference type="Gene3D" id="2.60.120.10">
    <property type="entry name" value="Jelly Rolls"/>
    <property type="match status" value="1"/>
</dbReference>
<dbReference type="InterPro" id="IPR014710">
    <property type="entry name" value="RmlC-like_jellyroll"/>
</dbReference>
<dbReference type="AlphaFoldDB" id="A0A2U1FAC2"/>
<comment type="caution">
    <text evidence="2">The sequence shown here is derived from an EMBL/GenBank/DDBJ whole genome shotgun (WGS) entry which is preliminary data.</text>
</comment>
<organism evidence="2 3">
    <name type="scientific">Actinomycetospora cinnamomea</name>
    <dbReference type="NCBI Taxonomy" id="663609"/>
    <lineage>
        <taxon>Bacteria</taxon>
        <taxon>Bacillati</taxon>
        <taxon>Actinomycetota</taxon>
        <taxon>Actinomycetes</taxon>
        <taxon>Pseudonocardiales</taxon>
        <taxon>Pseudonocardiaceae</taxon>
        <taxon>Actinomycetospora</taxon>
    </lineage>
</organism>
<dbReference type="SUPFAM" id="SSF51182">
    <property type="entry name" value="RmlC-like cupins"/>
    <property type="match status" value="1"/>
</dbReference>
<sequence length="210" mass="23176">MASHGSDAETARELDVRPLRKPDKHPAIFATYASLPVGASFVLVNDHDPKHLRDEFEADHAGSYRWEYLSTEPRDWRIEITKLTSTPLPRILADSTAIGAQPDDPDVTGAVWKLAVRDRDLDSNIIALAPGGVIDAHAGPDLDVLIHVLTGSGQLTTERGVLDLRPGALLWLPRRSQRRFDAGPEGLRYLTVHQRRQSLVLDTSRIGVDS</sequence>